<reference evidence="1 2" key="1">
    <citation type="submission" date="2020-09" db="EMBL/GenBank/DDBJ databases">
        <title>De no assembly of potato wild relative species, Solanum commersonii.</title>
        <authorList>
            <person name="Cho K."/>
        </authorList>
    </citation>
    <scope>NUCLEOTIDE SEQUENCE [LARGE SCALE GENOMIC DNA]</scope>
    <source>
        <strain evidence="1">LZ3.2</strain>
        <tissue evidence="1">Leaf</tissue>
    </source>
</reference>
<accession>A0A9J5XD26</accession>
<gene>
    <name evidence="1" type="ORF">H5410_046060</name>
</gene>
<proteinExistence type="predicted"/>
<comment type="caution">
    <text evidence="1">The sequence shown here is derived from an EMBL/GenBank/DDBJ whole genome shotgun (WGS) entry which is preliminary data.</text>
</comment>
<evidence type="ECO:0000313" key="2">
    <source>
        <dbReference type="Proteomes" id="UP000824120"/>
    </source>
</evidence>
<evidence type="ECO:0000313" key="1">
    <source>
        <dbReference type="EMBL" id="KAG5585626.1"/>
    </source>
</evidence>
<dbReference type="Proteomes" id="UP000824120">
    <property type="component" value="Chromosome 9"/>
</dbReference>
<organism evidence="1 2">
    <name type="scientific">Solanum commersonii</name>
    <name type="common">Commerson's wild potato</name>
    <name type="synonym">Commerson's nightshade</name>
    <dbReference type="NCBI Taxonomy" id="4109"/>
    <lineage>
        <taxon>Eukaryota</taxon>
        <taxon>Viridiplantae</taxon>
        <taxon>Streptophyta</taxon>
        <taxon>Embryophyta</taxon>
        <taxon>Tracheophyta</taxon>
        <taxon>Spermatophyta</taxon>
        <taxon>Magnoliopsida</taxon>
        <taxon>eudicotyledons</taxon>
        <taxon>Gunneridae</taxon>
        <taxon>Pentapetalae</taxon>
        <taxon>asterids</taxon>
        <taxon>lamiids</taxon>
        <taxon>Solanales</taxon>
        <taxon>Solanaceae</taxon>
        <taxon>Solanoideae</taxon>
        <taxon>Solaneae</taxon>
        <taxon>Solanum</taxon>
    </lineage>
</organism>
<name>A0A9J5XD26_SOLCO</name>
<sequence>MKQAKEMQVTLNVNLGNVVDYVRVSMQAFKFRKCNDKSDGVNWFMVTHQKDMDTLVNTLVQVNKMNVVTKQSV</sequence>
<protein>
    <submittedName>
        <fullName evidence="1">Uncharacterized protein</fullName>
    </submittedName>
</protein>
<dbReference type="EMBL" id="JACXVP010000009">
    <property type="protein sequence ID" value="KAG5585626.1"/>
    <property type="molecule type" value="Genomic_DNA"/>
</dbReference>
<keyword evidence="2" id="KW-1185">Reference proteome</keyword>
<dbReference type="AlphaFoldDB" id="A0A9J5XD26"/>